<protein>
    <submittedName>
        <fullName evidence="2">Uncharacterized protein</fullName>
    </submittedName>
</protein>
<feature type="compositionally biased region" description="Basic residues" evidence="1">
    <location>
        <begin position="1"/>
        <end position="10"/>
    </location>
</feature>
<evidence type="ECO:0000256" key="1">
    <source>
        <dbReference type="SAM" id="MobiDB-lite"/>
    </source>
</evidence>
<name>A0A0V1M050_9BILA</name>
<dbReference type="Proteomes" id="UP000054843">
    <property type="component" value="Unassembled WGS sequence"/>
</dbReference>
<accession>A0A0V1M050</accession>
<feature type="compositionally biased region" description="Polar residues" evidence="1">
    <location>
        <begin position="11"/>
        <end position="25"/>
    </location>
</feature>
<dbReference type="EMBL" id="JYDO01000539">
    <property type="protein sequence ID" value="KRZ65078.1"/>
    <property type="molecule type" value="Genomic_DNA"/>
</dbReference>
<feature type="region of interest" description="Disordered" evidence="1">
    <location>
        <begin position="1"/>
        <end position="38"/>
    </location>
</feature>
<dbReference type="AlphaFoldDB" id="A0A0V1M050"/>
<keyword evidence="3" id="KW-1185">Reference proteome</keyword>
<evidence type="ECO:0000313" key="2">
    <source>
        <dbReference type="EMBL" id="KRZ65078.1"/>
    </source>
</evidence>
<proteinExistence type="predicted"/>
<comment type="caution">
    <text evidence="2">The sequence shown here is derived from an EMBL/GenBank/DDBJ whole genome shotgun (WGS) entry which is preliminary data.</text>
</comment>
<organism evidence="2 3">
    <name type="scientific">Trichinella papuae</name>
    <dbReference type="NCBI Taxonomy" id="268474"/>
    <lineage>
        <taxon>Eukaryota</taxon>
        <taxon>Metazoa</taxon>
        <taxon>Ecdysozoa</taxon>
        <taxon>Nematoda</taxon>
        <taxon>Enoplea</taxon>
        <taxon>Dorylaimia</taxon>
        <taxon>Trichinellida</taxon>
        <taxon>Trichinellidae</taxon>
        <taxon>Trichinella</taxon>
    </lineage>
</organism>
<feature type="non-terminal residue" evidence="2">
    <location>
        <position position="1"/>
    </location>
</feature>
<sequence length="66" mass="7336">YGLKKTKQSRSHATTAHTALYSQGTVLRKPGRQASPRCPTGRLHTYMDHGSCSQVYLLHPRLSSDP</sequence>
<reference evidence="2 3" key="1">
    <citation type="submission" date="2015-01" db="EMBL/GenBank/DDBJ databases">
        <title>Evolution of Trichinella species and genotypes.</title>
        <authorList>
            <person name="Korhonen P.K."/>
            <person name="Edoardo P."/>
            <person name="Giuseppe L.R."/>
            <person name="Gasser R.B."/>
        </authorList>
    </citation>
    <scope>NUCLEOTIDE SEQUENCE [LARGE SCALE GENOMIC DNA]</scope>
    <source>
        <strain evidence="2">ISS1980</strain>
    </source>
</reference>
<feature type="non-terminal residue" evidence="2">
    <location>
        <position position="66"/>
    </location>
</feature>
<gene>
    <name evidence="2" type="ORF">T10_1478</name>
</gene>
<evidence type="ECO:0000313" key="3">
    <source>
        <dbReference type="Proteomes" id="UP000054843"/>
    </source>
</evidence>